<reference evidence="2 3" key="1">
    <citation type="submission" date="2024-04" db="EMBL/GenBank/DDBJ databases">
        <title>Genome assembly C_amara_ONT_v2.</title>
        <authorList>
            <person name="Yant L."/>
            <person name="Moore C."/>
            <person name="Slenker M."/>
        </authorList>
    </citation>
    <scope>NUCLEOTIDE SEQUENCE [LARGE SCALE GENOMIC DNA]</scope>
    <source>
        <tissue evidence="2">Leaf</tissue>
    </source>
</reference>
<evidence type="ECO:0000313" key="2">
    <source>
        <dbReference type="EMBL" id="KAL1188913.1"/>
    </source>
</evidence>
<gene>
    <name evidence="2" type="ORF">V5N11_015909</name>
</gene>
<dbReference type="EMBL" id="JBANAX010000910">
    <property type="protein sequence ID" value="KAL1188913.1"/>
    <property type="molecule type" value="Genomic_DNA"/>
</dbReference>
<sequence length="97" mass="10525">MRKILNSISDIFLSMATETDGSISGGAMDLTLFPEMSEQNDKAYVGPSKPMKHTPKPDQTRASRLSISTTSSSKAFPSSKRPITGFSSSSKPLNRKQ</sequence>
<feature type="region of interest" description="Disordered" evidence="1">
    <location>
        <begin position="38"/>
        <end position="97"/>
    </location>
</feature>
<accession>A0ABD0Z2H8</accession>
<feature type="compositionally biased region" description="Low complexity" evidence="1">
    <location>
        <begin position="62"/>
        <end position="82"/>
    </location>
</feature>
<evidence type="ECO:0000256" key="1">
    <source>
        <dbReference type="SAM" id="MobiDB-lite"/>
    </source>
</evidence>
<protein>
    <submittedName>
        <fullName evidence="2">Kinesin-like protein KIN-14K</fullName>
    </submittedName>
</protein>
<comment type="caution">
    <text evidence="2">The sequence shown here is derived from an EMBL/GenBank/DDBJ whole genome shotgun (WGS) entry which is preliminary data.</text>
</comment>
<proteinExistence type="predicted"/>
<dbReference type="AlphaFoldDB" id="A0ABD0Z2H8"/>
<feature type="compositionally biased region" description="Polar residues" evidence="1">
    <location>
        <begin position="85"/>
        <end position="97"/>
    </location>
</feature>
<dbReference type="Proteomes" id="UP001558713">
    <property type="component" value="Unassembled WGS sequence"/>
</dbReference>
<name>A0ABD0Z2H8_CARAN</name>
<keyword evidence="3" id="KW-1185">Reference proteome</keyword>
<evidence type="ECO:0000313" key="3">
    <source>
        <dbReference type="Proteomes" id="UP001558713"/>
    </source>
</evidence>
<organism evidence="2 3">
    <name type="scientific">Cardamine amara subsp. amara</name>
    <dbReference type="NCBI Taxonomy" id="228776"/>
    <lineage>
        <taxon>Eukaryota</taxon>
        <taxon>Viridiplantae</taxon>
        <taxon>Streptophyta</taxon>
        <taxon>Embryophyta</taxon>
        <taxon>Tracheophyta</taxon>
        <taxon>Spermatophyta</taxon>
        <taxon>Magnoliopsida</taxon>
        <taxon>eudicotyledons</taxon>
        <taxon>Gunneridae</taxon>
        <taxon>Pentapetalae</taxon>
        <taxon>rosids</taxon>
        <taxon>malvids</taxon>
        <taxon>Brassicales</taxon>
        <taxon>Brassicaceae</taxon>
        <taxon>Cardamineae</taxon>
        <taxon>Cardamine</taxon>
    </lineage>
</organism>